<keyword evidence="2" id="KW-1185">Reference proteome</keyword>
<organism evidence="1 2">
    <name type="scientific">Datura stramonium</name>
    <name type="common">Jimsonweed</name>
    <name type="synonym">Common thornapple</name>
    <dbReference type="NCBI Taxonomy" id="4076"/>
    <lineage>
        <taxon>Eukaryota</taxon>
        <taxon>Viridiplantae</taxon>
        <taxon>Streptophyta</taxon>
        <taxon>Embryophyta</taxon>
        <taxon>Tracheophyta</taxon>
        <taxon>Spermatophyta</taxon>
        <taxon>Magnoliopsida</taxon>
        <taxon>eudicotyledons</taxon>
        <taxon>Gunneridae</taxon>
        <taxon>Pentapetalae</taxon>
        <taxon>asterids</taxon>
        <taxon>lamiids</taxon>
        <taxon>Solanales</taxon>
        <taxon>Solanaceae</taxon>
        <taxon>Solanoideae</taxon>
        <taxon>Datureae</taxon>
        <taxon>Datura</taxon>
    </lineage>
</organism>
<sequence length="75" mass="8796">MEENGLKWFNDKKEAKYGLENLIDEGHLELEFPAIRNTFRELGMGYVFPKPKECNLTLVREFYANCNTSYGENTK</sequence>
<proteinExistence type="predicted"/>
<feature type="non-terminal residue" evidence="1">
    <location>
        <position position="75"/>
    </location>
</feature>
<dbReference type="Proteomes" id="UP000823775">
    <property type="component" value="Unassembled WGS sequence"/>
</dbReference>
<gene>
    <name evidence="1" type="ORF">HAX54_045427</name>
</gene>
<dbReference type="EMBL" id="JACEIK010000702">
    <property type="protein sequence ID" value="MCD7461175.1"/>
    <property type="molecule type" value="Genomic_DNA"/>
</dbReference>
<evidence type="ECO:0000313" key="1">
    <source>
        <dbReference type="EMBL" id="MCD7461175.1"/>
    </source>
</evidence>
<name>A0ABS8SQQ8_DATST</name>
<reference evidence="1 2" key="1">
    <citation type="journal article" date="2021" name="BMC Genomics">
        <title>Datura genome reveals duplications of psychoactive alkaloid biosynthetic genes and high mutation rate following tissue culture.</title>
        <authorList>
            <person name="Rajewski A."/>
            <person name="Carter-House D."/>
            <person name="Stajich J."/>
            <person name="Litt A."/>
        </authorList>
    </citation>
    <scope>NUCLEOTIDE SEQUENCE [LARGE SCALE GENOMIC DNA]</scope>
    <source>
        <strain evidence="1">AR-01</strain>
    </source>
</reference>
<accession>A0ABS8SQQ8</accession>
<protein>
    <submittedName>
        <fullName evidence="1">Uncharacterized protein</fullName>
    </submittedName>
</protein>
<evidence type="ECO:0000313" key="2">
    <source>
        <dbReference type="Proteomes" id="UP000823775"/>
    </source>
</evidence>
<comment type="caution">
    <text evidence="1">The sequence shown here is derived from an EMBL/GenBank/DDBJ whole genome shotgun (WGS) entry which is preliminary data.</text>
</comment>